<comment type="caution">
    <text evidence="1">The sequence shown here is derived from an EMBL/GenBank/DDBJ whole genome shotgun (WGS) entry which is preliminary data.</text>
</comment>
<name>A0ABN1DC32_9GAMM</name>
<dbReference type="Proteomes" id="UP001501169">
    <property type="component" value="Unassembled WGS sequence"/>
</dbReference>
<organism evidence="1 2">
    <name type="scientific">Rheinheimera aquimaris</name>
    <dbReference type="NCBI Taxonomy" id="412437"/>
    <lineage>
        <taxon>Bacteria</taxon>
        <taxon>Pseudomonadati</taxon>
        <taxon>Pseudomonadota</taxon>
        <taxon>Gammaproteobacteria</taxon>
        <taxon>Chromatiales</taxon>
        <taxon>Chromatiaceae</taxon>
        <taxon>Rheinheimera</taxon>
    </lineage>
</organism>
<evidence type="ECO:0000313" key="1">
    <source>
        <dbReference type="EMBL" id="GAA0539162.1"/>
    </source>
</evidence>
<protein>
    <recommendedName>
        <fullName evidence="3">DUF1579 domain-containing protein</fullName>
    </recommendedName>
</protein>
<evidence type="ECO:0000313" key="2">
    <source>
        <dbReference type="Proteomes" id="UP001501169"/>
    </source>
</evidence>
<dbReference type="RefSeq" id="WP_134054046.1">
    <property type="nucleotide sequence ID" value="NZ_BAAAEO010000001.1"/>
</dbReference>
<dbReference type="EMBL" id="BAAAEO010000001">
    <property type="protein sequence ID" value="GAA0539162.1"/>
    <property type="molecule type" value="Genomic_DNA"/>
</dbReference>
<reference evidence="1 2" key="1">
    <citation type="journal article" date="2019" name="Int. J. Syst. Evol. Microbiol.">
        <title>The Global Catalogue of Microorganisms (GCM) 10K type strain sequencing project: providing services to taxonomists for standard genome sequencing and annotation.</title>
        <authorList>
            <consortium name="The Broad Institute Genomics Platform"/>
            <consortium name="The Broad Institute Genome Sequencing Center for Infectious Disease"/>
            <person name="Wu L."/>
            <person name="Ma J."/>
        </authorList>
    </citation>
    <scope>NUCLEOTIDE SEQUENCE [LARGE SCALE GENOMIC DNA]</scope>
    <source>
        <strain evidence="1 2">JCM 14331</strain>
    </source>
</reference>
<evidence type="ECO:0008006" key="3">
    <source>
        <dbReference type="Google" id="ProtNLM"/>
    </source>
</evidence>
<proteinExistence type="predicted"/>
<gene>
    <name evidence="1" type="ORF">GCM10009098_03380</name>
</gene>
<accession>A0ABN1DC32</accession>
<sequence length="153" mass="16908">MSTQTESTAINYSPSNKLQALSKLLGSWIVTGGATGTVTYRWMDGGFFLLQEVDLIQNDMQIKGIEVIGHLRPFEQPASENIVSRFYDNHGNTFDYEYELEGNQLTIWAGGKGSDAYFRGVFSEDGKSNQGAWVYPGGYGYESTMTLQTSSGD</sequence>
<keyword evidence="2" id="KW-1185">Reference proteome</keyword>